<dbReference type="AlphaFoldDB" id="L0W9M2"/>
<organism evidence="7 8">
    <name type="scientific">Alcanivorax hongdengensis A-11-3</name>
    <dbReference type="NCBI Taxonomy" id="1177179"/>
    <lineage>
        <taxon>Bacteria</taxon>
        <taxon>Pseudomonadati</taxon>
        <taxon>Pseudomonadota</taxon>
        <taxon>Gammaproteobacteria</taxon>
        <taxon>Oceanospirillales</taxon>
        <taxon>Alcanivoracaceae</taxon>
        <taxon>Alcanivorax</taxon>
    </lineage>
</organism>
<feature type="transmembrane region" description="Helical" evidence="6">
    <location>
        <begin position="486"/>
        <end position="504"/>
    </location>
</feature>
<reference evidence="7 8" key="1">
    <citation type="journal article" date="2012" name="J. Bacteriol.">
        <title>Genome Sequence of the Alkane-Degrading Bacterium Alcanivorax hongdengensis Type Strain A-11-3.</title>
        <authorList>
            <person name="Lai Q."/>
            <person name="Shao Z."/>
        </authorList>
    </citation>
    <scope>NUCLEOTIDE SEQUENCE [LARGE SCALE GENOMIC DNA]</scope>
    <source>
        <strain evidence="7 8">A-11-3</strain>
    </source>
</reference>
<feature type="transmembrane region" description="Helical" evidence="6">
    <location>
        <begin position="379"/>
        <end position="402"/>
    </location>
</feature>
<evidence type="ECO:0000256" key="5">
    <source>
        <dbReference type="ARBA" id="ARBA00023136"/>
    </source>
</evidence>
<evidence type="ECO:0000256" key="3">
    <source>
        <dbReference type="ARBA" id="ARBA00022692"/>
    </source>
</evidence>
<dbReference type="PANTHER" id="PTHR30509:SF40">
    <property type="entry name" value="BLR3852 PROTEIN"/>
    <property type="match status" value="1"/>
</dbReference>
<sequence>MKAALQQHAAVLREAGLDWLFVAKTLLAMFVTVWLAMRMDLQQPATAMMTVAILSHPHSGMVLAKGFYRALGTLVGCLAAVVLVSLFPQQRLLLLAGMALWIGLCAGGAAFYRNFMSYGFVLAGYTVGIVVLPVVNQPQLLFESAMMRGSEVLLGIVVVGIISDVLFPQRLGTVLRQSVASQFSGFMGFVSGSLGGVLDRSQLEKAHMRFVADTVQLENLRASVVFEDSGIRVHSPRLQRLNQHFMAVSTSYQSLHHLMNRLQGEAGRPVRDHLMGLCDRLARAIGEHTGSDAGQVAALEARLAALRPELGQAVTRLRQRLAGEDRATRLDFDTGAELLERVTLELHDYVAAFAVLTGHRRPPLLQRHEQVVFSAGNDALGAVLSGVRVATVLLIMGVFWIVSAWPHGGTAMLLTAIFSGLFASAPNPGAIVRNITGGFAVGMSLAFVCLFFVLNRMDGFGLMVAGIVPFLLPGLYLMARPWRPGLGMGWVLGFTYILNLHNGMSFDPVYFINEALSQMAGVLVVGVMFSLFGNASSNQWLRERLLGRLREQVVRAATAPLAGLKARFESASRDLMMQMVVHGGAGDRRFLGWALAVNETGRALIEVRERLATLPAPQPDVEAAVQALARLYQAPSDSRYRLAVQRLSWALDACHDRYVLAQLHLLRLALLDRNSVLADCVASDVVVLPEVSLAP</sequence>
<evidence type="ECO:0000256" key="1">
    <source>
        <dbReference type="ARBA" id="ARBA00004651"/>
    </source>
</evidence>
<dbReference type="STRING" id="1177179.A11A3_13810"/>
<dbReference type="PATRIC" id="fig|1177179.3.peg.2745"/>
<feature type="transmembrane region" description="Helical" evidence="6">
    <location>
        <begin position="92"/>
        <end position="112"/>
    </location>
</feature>
<feature type="transmembrane region" description="Helical" evidence="6">
    <location>
        <begin position="147"/>
        <end position="167"/>
    </location>
</feature>
<protein>
    <recommendedName>
        <fullName evidence="9">Fusaric acid resistance protein</fullName>
    </recommendedName>
</protein>
<evidence type="ECO:0000256" key="6">
    <source>
        <dbReference type="SAM" id="Phobius"/>
    </source>
</evidence>
<keyword evidence="4 6" id="KW-1133">Transmembrane helix</keyword>
<comment type="subcellular location">
    <subcellularLocation>
        <location evidence="1">Cell membrane</location>
        <topology evidence="1">Multi-pass membrane protein</topology>
    </subcellularLocation>
</comment>
<evidence type="ECO:0000256" key="4">
    <source>
        <dbReference type="ARBA" id="ARBA00022989"/>
    </source>
</evidence>
<dbReference type="GO" id="GO:0022857">
    <property type="term" value="F:transmembrane transporter activity"/>
    <property type="evidence" value="ECO:0007669"/>
    <property type="project" value="InterPro"/>
</dbReference>
<evidence type="ECO:0000256" key="2">
    <source>
        <dbReference type="ARBA" id="ARBA00022475"/>
    </source>
</evidence>
<comment type="caution">
    <text evidence="7">The sequence shown here is derived from an EMBL/GenBank/DDBJ whole genome shotgun (WGS) entry which is preliminary data.</text>
</comment>
<feature type="transmembrane region" description="Helical" evidence="6">
    <location>
        <begin position="437"/>
        <end position="454"/>
    </location>
</feature>
<feature type="transmembrane region" description="Helical" evidence="6">
    <location>
        <begin position="21"/>
        <end position="39"/>
    </location>
</feature>
<dbReference type="GO" id="GO:0005886">
    <property type="term" value="C:plasma membrane"/>
    <property type="evidence" value="ECO:0007669"/>
    <property type="project" value="UniProtKB-SubCell"/>
</dbReference>
<dbReference type="Proteomes" id="UP000010164">
    <property type="component" value="Unassembled WGS sequence"/>
</dbReference>
<dbReference type="PANTHER" id="PTHR30509">
    <property type="entry name" value="P-HYDROXYBENZOIC ACID EFFLUX PUMP SUBUNIT-RELATED"/>
    <property type="match status" value="1"/>
</dbReference>
<dbReference type="InterPro" id="IPR006726">
    <property type="entry name" value="PHBA_efflux_AaeB/fusaric-R"/>
</dbReference>
<feature type="transmembrane region" description="Helical" evidence="6">
    <location>
        <begin position="67"/>
        <end position="87"/>
    </location>
</feature>
<keyword evidence="2" id="KW-1003">Cell membrane</keyword>
<evidence type="ECO:0000313" key="7">
    <source>
        <dbReference type="EMBL" id="EKF73433.1"/>
    </source>
</evidence>
<dbReference type="eggNOG" id="COG1289">
    <property type="taxonomic scope" value="Bacteria"/>
</dbReference>
<name>L0W9M2_9GAMM</name>
<keyword evidence="8" id="KW-1185">Reference proteome</keyword>
<dbReference type="Pfam" id="PF04632">
    <property type="entry name" value="FUSC"/>
    <property type="match status" value="1"/>
</dbReference>
<feature type="transmembrane region" description="Helical" evidence="6">
    <location>
        <begin position="118"/>
        <end position="135"/>
    </location>
</feature>
<keyword evidence="3 6" id="KW-0812">Transmembrane</keyword>
<dbReference type="RefSeq" id="WP_008929932.1">
    <property type="nucleotide sequence ID" value="NZ_AMRJ01000026.1"/>
</dbReference>
<evidence type="ECO:0000313" key="8">
    <source>
        <dbReference type="Proteomes" id="UP000010164"/>
    </source>
</evidence>
<accession>L0W9M2</accession>
<proteinExistence type="predicted"/>
<dbReference type="EMBL" id="AMRJ01000026">
    <property type="protein sequence ID" value="EKF73433.1"/>
    <property type="molecule type" value="Genomic_DNA"/>
</dbReference>
<keyword evidence="5 6" id="KW-0472">Membrane</keyword>
<gene>
    <name evidence="7" type="ORF">A11A3_13810</name>
</gene>
<feature type="transmembrane region" description="Helical" evidence="6">
    <location>
        <begin position="516"/>
        <end position="535"/>
    </location>
</feature>
<evidence type="ECO:0008006" key="9">
    <source>
        <dbReference type="Google" id="ProtNLM"/>
    </source>
</evidence>
<feature type="transmembrane region" description="Helical" evidence="6">
    <location>
        <begin position="460"/>
        <end position="479"/>
    </location>
</feature>